<dbReference type="eggNOG" id="COG3551">
    <property type="taxonomic scope" value="Bacteria"/>
</dbReference>
<dbReference type="eggNOG" id="COG0711">
    <property type="taxonomic scope" value="Bacteria"/>
</dbReference>
<dbReference type="Pfam" id="PF00535">
    <property type="entry name" value="Glycos_transf_2"/>
    <property type="match status" value="1"/>
</dbReference>
<feature type="domain" description="Glycosyltransferase subfamily 4-like N-terminal" evidence="6">
    <location>
        <begin position="923"/>
        <end position="1103"/>
    </location>
</feature>
<evidence type="ECO:0000256" key="2">
    <source>
        <dbReference type="ARBA" id="ARBA00022676"/>
    </source>
</evidence>
<proteinExistence type="inferred from homology"/>
<evidence type="ECO:0000256" key="4">
    <source>
        <dbReference type="SAM" id="MobiDB-lite"/>
    </source>
</evidence>
<dbReference type="CAZy" id="GT4">
    <property type="family name" value="Glycosyltransferase Family 4"/>
</dbReference>
<dbReference type="eggNOG" id="COG1216">
    <property type="taxonomic scope" value="Bacteria"/>
</dbReference>
<dbReference type="Gene3D" id="3.40.50.2000">
    <property type="entry name" value="Glycogen Phosphorylase B"/>
    <property type="match status" value="2"/>
</dbReference>
<dbReference type="GO" id="GO:0016757">
    <property type="term" value="F:glycosyltransferase activity"/>
    <property type="evidence" value="ECO:0007669"/>
    <property type="project" value="UniProtKB-KW"/>
</dbReference>
<evidence type="ECO:0000259" key="6">
    <source>
        <dbReference type="Pfam" id="PF13439"/>
    </source>
</evidence>
<feature type="domain" description="Glycosyltransferase 2-like" evidence="5">
    <location>
        <begin position="613"/>
        <end position="716"/>
    </location>
</feature>
<gene>
    <name evidence="7" type="ordered locus">Mrad2831_1204</name>
</gene>
<sequence>MKQIRGLYHRWARSGPVRASGNPLIRLAARRGLPAADDLATADAQVAVLSPHVDAAFYASWYGIAADPVRDYLVHGWRAGRDPRPDFDSAAYLARHSHIARAGINPLLHALARRRGGAGGEGEAAALPRPDTAEAHRLARRLVDGAFYLAGNPDLAAAGVDPVDHYMASGWREGREPAPQFDTLAYCLTRGITFATQNPLVHYVLHGGSARPDPNAALALRIETLAPYFDAAHYRQRLPEPQAEALAGASDAALLRHYVAEGWRARIGPRPDFDPAGYVQARSGSRAVADDPFFRYVAETRLSGGEPFAAPHRLNLPAVDADWYRATYPDVGGREPFLHFAEAGWRELRDPGPGRSTLAALLRVCGLRPARAPVEDTGWLGAIGRETLDRDALLDLQARLVAGHFDHGFYRARYGLSEAEDAVRDYCDTGWKTGRNPRPDFNGWAYRAHHPSAEATGLAPFVHHLARALLRGDDLAGDAFDPRYGAPPAEEDAELFEQARLIEPLFDAPWYVKRYPDTGGFENGPVIHFLSHGQEEDRDPSKTFSTRFYRRAYGHLLGPGESPFLHYVRTGRAAGLMGCPEDLGTYPPMEAPAAREWDRLPRALPIAQARVVVIVPVYKGRGETLRAIHACLSAPQATPFTLLAVNDRSPDPELTAELAALAGRGLFHLVENEQNLGFVRSVNRALGLRQGRAVVLLNSDAEVFGDWLDRLVAHAEPQTDPQADPRAGSGTEAGAGAGAGMGAGLPVGSVTPLSNNATICSYPRFNANNTMPLEIARPDLDRVAAQVNRGRAVPVPTGVGFCMYMTAAALDAVGDLDAEAFGKGYGEENDWCLRATKAGFVNLLAEDVFVHHAGQISFGLDAGGEYVQGQAALLAKHPDYPARVGQFVQADPGRRGRARLDRARLARHFSGRALLYVTHSWGGGIQRHIDDMVAQARAEGLSVVLLQIDRTRNLEVHVSYRGPEFLYLPNLDSLYLPRDAAELADFVGQLAPVLIHVHSLAGLRWGAARALMAVVAGAGRPYAWTLHDYSPVCHRNHLVQPDGRYCGLAPVSECRSCLAVDADGFEEPDPGERRAAFGAFLAGAARVFAPSCDTAARIRAVYPDLAVTVRPHVEPERSVRSTALQRPGRVRRVAVLGGISLPEGGLFLQALATDAQDRDLPLHFTIVGHSDPALTGGLARAGVTETGRYSTDDPTLDRVARAALQIAETGRHWEDDETLDLVTQVSADLVLLPSIWPETYAYALTLALRTGLPVAAFDLGAPAERLRGVPNGHLLSYALTTDPAACNDRLLAIDLSDPGQDAGSIPEATSGDLMRAYYGLAV</sequence>
<accession>B1M2S0</accession>
<evidence type="ECO:0000256" key="3">
    <source>
        <dbReference type="ARBA" id="ARBA00022679"/>
    </source>
</evidence>
<name>B1M2S0_METRJ</name>
<dbReference type="STRING" id="426355.Mrad2831_1204"/>
<dbReference type="InterPro" id="IPR028098">
    <property type="entry name" value="Glyco_trans_4-like_N"/>
</dbReference>
<dbReference type="CAZy" id="GT2">
    <property type="family name" value="Glycosyltransferase Family 2"/>
</dbReference>
<protein>
    <submittedName>
        <fullName evidence="7">Glycosyl transferase family 2</fullName>
    </submittedName>
</protein>
<dbReference type="HOGENOM" id="CLU_006068_0_0_5"/>
<comment type="similarity">
    <text evidence="1">Belongs to the glycosyltransferase 2 family.</text>
</comment>
<organism evidence="7 8">
    <name type="scientific">Methylobacterium radiotolerans (strain ATCC 27329 / DSM 1819 / JCM 2831 / NBRC 15690 / NCIMB 10815 / 0-1)</name>
    <dbReference type="NCBI Taxonomy" id="426355"/>
    <lineage>
        <taxon>Bacteria</taxon>
        <taxon>Pseudomonadati</taxon>
        <taxon>Pseudomonadota</taxon>
        <taxon>Alphaproteobacteria</taxon>
        <taxon>Hyphomicrobiales</taxon>
        <taxon>Methylobacteriaceae</taxon>
        <taxon>Methylobacterium</taxon>
    </lineage>
</organism>
<evidence type="ECO:0000313" key="8">
    <source>
        <dbReference type="Proteomes" id="UP000006589"/>
    </source>
</evidence>
<dbReference type="PATRIC" id="fig|426355.14.peg.1243"/>
<dbReference type="EMBL" id="CP001001">
    <property type="protein sequence ID" value="ACB23211.1"/>
    <property type="molecule type" value="Genomic_DNA"/>
</dbReference>
<dbReference type="PANTHER" id="PTHR43179">
    <property type="entry name" value="RHAMNOSYLTRANSFERASE WBBL"/>
    <property type="match status" value="1"/>
</dbReference>
<dbReference type="Pfam" id="PF13439">
    <property type="entry name" value="Glyco_transf_4"/>
    <property type="match status" value="1"/>
</dbReference>
<evidence type="ECO:0000259" key="5">
    <source>
        <dbReference type="Pfam" id="PF00535"/>
    </source>
</evidence>
<dbReference type="InterPro" id="IPR029044">
    <property type="entry name" value="Nucleotide-diphossugar_trans"/>
</dbReference>
<feature type="region of interest" description="Disordered" evidence="4">
    <location>
        <begin position="717"/>
        <end position="737"/>
    </location>
</feature>
<dbReference type="SUPFAM" id="SSF53756">
    <property type="entry name" value="UDP-Glycosyltransferase/glycogen phosphorylase"/>
    <property type="match status" value="1"/>
</dbReference>
<dbReference type="GeneID" id="6137222"/>
<dbReference type="InterPro" id="IPR001173">
    <property type="entry name" value="Glyco_trans_2-like"/>
</dbReference>
<keyword evidence="2" id="KW-0328">Glycosyltransferase</keyword>
<evidence type="ECO:0000313" key="7">
    <source>
        <dbReference type="EMBL" id="ACB23211.1"/>
    </source>
</evidence>
<dbReference type="Proteomes" id="UP000006589">
    <property type="component" value="Chromosome"/>
</dbReference>
<dbReference type="KEGG" id="mrd:Mrad2831_1204"/>
<dbReference type="SUPFAM" id="SSF53448">
    <property type="entry name" value="Nucleotide-diphospho-sugar transferases"/>
    <property type="match status" value="1"/>
</dbReference>
<dbReference type="RefSeq" id="WP_012318200.1">
    <property type="nucleotide sequence ID" value="NC_010505.1"/>
</dbReference>
<reference evidence="7 8" key="1">
    <citation type="submission" date="2008-03" db="EMBL/GenBank/DDBJ databases">
        <title>Complete sequence of chromosome of Methylobacterium radiotolerans JCM 2831.</title>
        <authorList>
            <consortium name="US DOE Joint Genome Institute"/>
            <person name="Copeland A."/>
            <person name="Lucas S."/>
            <person name="Lapidus A."/>
            <person name="Glavina del Rio T."/>
            <person name="Dalin E."/>
            <person name="Tice H."/>
            <person name="Bruce D."/>
            <person name="Goodwin L."/>
            <person name="Pitluck S."/>
            <person name="Kiss H."/>
            <person name="Brettin T."/>
            <person name="Detter J.C."/>
            <person name="Han C."/>
            <person name="Kuske C.R."/>
            <person name="Schmutz J."/>
            <person name="Larimer F."/>
            <person name="Land M."/>
            <person name="Hauser L."/>
            <person name="Kyrpides N."/>
            <person name="Mikhailova N."/>
            <person name="Marx C.J."/>
            <person name="Richardson P."/>
        </authorList>
    </citation>
    <scope>NUCLEOTIDE SEQUENCE [LARGE SCALE GENOMIC DNA]</scope>
    <source>
        <strain evidence="8">ATCC 27329 / DSM 1819 / JCM 2831 / NBRC 15690 / NCIMB 10815 / 0-1</strain>
    </source>
</reference>
<keyword evidence="3 7" id="KW-0808">Transferase</keyword>
<evidence type="ECO:0000256" key="1">
    <source>
        <dbReference type="ARBA" id="ARBA00006739"/>
    </source>
</evidence>
<dbReference type="Gene3D" id="3.90.550.10">
    <property type="entry name" value="Spore Coat Polysaccharide Biosynthesis Protein SpsA, Chain A"/>
    <property type="match status" value="1"/>
</dbReference>
<dbReference type="PANTHER" id="PTHR43179:SF12">
    <property type="entry name" value="GALACTOFURANOSYLTRANSFERASE GLFT2"/>
    <property type="match status" value="1"/>
</dbReference>